<feature type="transmembrane region" description="Helical" evidence="10">
    <location>
        <begin position="52"/>
        <end position="73"/>
    </location>
</feature>
<dbReference type="Pfam" id="PF02660">
    <property type="entry name" value="G3P_acyltransf"/>
    <property type="match status" value="1"/>
</dbReference>
<evidence type="ECO:0000256" key="10">
    <source>
        <dbReference type="HAMAP-Rule" id="MF_01043"/>
    </source>
</evidence>
<evidence type="ECO:0000256" key="9">
    <source>
        <dbReference type="ARBA" id="ARBA00023264"/>
    </source>
</evidence>
<dbReference type="InterPro" id="IPR003811">
    <property type="entry name" value="G3P_acylTferase_PlsY"/>
</dbReference>
<dbReference type="SMART" id="SM01207">
    <property type="entry name" value="G3P_acyltransf"/>
    <property type="match status" value="1"/>
</dbReference>
<keyword evidence="4 10" id="KW-0812">Transmembrane</keyword>
<keyword evidence="12" id="KW-1185">Reference proteome</keyword>
<evidence type="ECO:0000313" key="12">
    <source>
        <dbReference type="Proteomes" id="UP000449710"/>
    </source>
</evidence>
<keyword evidence="2 10" id="KW-0444">Lipid biosynthesis</keyword>
<comment type="similarity">
    <text evidence="10">Belongs to the PlsY family.</text>
</comment>
<comment type="subunit">
    <text evidence="10">Probably interacts with PlsX.</text>
</comment>
<name>A0AA44BDP5_9CLOT</name>
<feature type="transmembrane region" description="Helical" evidence="10">
    <location>
        <begin position="144"/>
        <end position="172"/>
    </location>
</feature>
<accession>A0AA44BDP5</accession>
<keyword evidence="8 10" id="KW-0594">Phospholipid biosynthesis</keyword>
<feature type="transmembrane region" description="Helical" evidence="10">
    <location>
        <begin position="6"/>
        <end position="23"/>
    </location>
</feature>
<dbReference type="GO" id="GO:0005886">
    <property type="term" value="C:plasma membrane"/>
    <property type="evidence" value="ECO:0007669"/>
    <property type="project" value="UniProtKB-SubCell"/>
</dbReference>
<dbReference type="EMBL" id="SUMG01000008">
    <property type="protein sequence ID" value="NBG88529.1"/>
    <property type="molecule type" value="Genomic_DNA"/>
</dbReference>
<sequence>MELLVTIFVAYLIGNLSPSYLIGKMAKNIDIREHGSGNAGATNVLRVMGKKFAALTFVVDALKGVMAVLVVRYLFGEDYAMVAGIFVVAGHNWPVILKFKGGKGVATSIGLILVIHPFYGFMAILIGIAFLMKTKIVSLGSLMGMISFAILVLVFSRDYAIFATVLAAMSIYRHKENIRRLMRGEEKTISKKKKS</sequence>
<keyword evidence="3 10" id="KW-0808">Transferase</keyword>
<keyword evidence="5 10" id="KW-1133">Transmembrane helix</keyword>
<dbReference type="GO" id="GO:0043772">
    <property type="term" value="F:acyl-phosphate glycerol-3-phosphate acyltransferase activity"/>
    <property type="evidence" value="ECO:0007669"/>
    <property type="project" value="UniProtKB-UniRule"/>
</dbReference>
<evidence type="ECO:0000256" key="1">
    <source>
        <dbReference type="ARBA" id="ARBA00022475"/>
    </source>
</evidence>
<dbReference type="EC" id="2.3.1.275" evidence="10"/>
<gene>
    <name evidence="10 11" type="primary">plsY</name>
    <name evidence="11" type="ORF">ISALK_08440</name>
</gene>
<evidence type="ECO:0000256" key="8">
    <source>
        <dbReference type="ARBA" id="ARBA00023209"/>
    </source>
</evidence>
<evidence type="ECO:0000256" key="6">
    <source>
        <dbReference type="ARBA" id="ARBA00023098"/>
    </source>
</evidence>
<comment type="caution">
    <text evidence="11">The sequence shown here is derived from an EMBL/GenBank/DDBJ whole genome shotgun (WGS) entry which is preliminary data.</text>
</comment>
<keyword evidence="1 10" id="KW-1003">Cell membrane</keyword>
<dbReference type="GO" id="GO:0008654">
    <property type="term" value="P:phospholipid biosynthetic process"/>
    <property type="evidence" value="ECO:0007669"/>
    <property type="project" value="UniProtKB-UniRule"/>
</dbReference>
<dbReference type="HAMAP" id="MF_01043">
    <property type="entry name" value="PlsY"/>
    <property type="match status" value="1"/>
</dbReference>
<dbReference type="RefSeq" id="WP_160721216.1">
    <property type="nucleotide sequence ID" value="NZ_SUMG01000008.1"/>
</dbReference>
<reference evidence="11 12" key="1">
    <citation type="submission" date="2019-04" db="EMBL/GenBank/DDBJ databases">
        <title>Isachenkonia alkalipeptolytica gen. nov. sp. nov. a new anaerobic, alkiliphilic organothrophic bacterium capable to reduce synthesized ferrihydrite isolated from a soda lake.</title>
        <authorList>
            <person name="Toshchakov S.V."/>
            <person name="Zavarzina D.G."/>
            <person name="Zhilina T.N."/>
            <person name="Kostrikina N.A."/>
            <person name="Kublanov I.V."/>
        </authorList>
    </citation>
    <scope>NUCLEOTIDE SEQUENCE [LARGE SCALE GENOMIC DNA]</scope>
    <source>
        <strain evidence="11 12">Z-1701</strain>
    </source>
</reference>
<keyword evidence="6 10" id="KW-0443">Lipid metabolism</keyword>
<dbReference type="AlphaFoldDB" id="A0AA44BDP5"/>
<dbReference type="Proteomes" id="UP000449710">
    <property type="component" value="Unassembled WGS sequence"/>
</dbReference>
<organism evidence="11 12">
    <name type="scientific">Isachenkonia alkalipeptolytica</name>
    <dbReference type="NCBI Taxonomy" id="2565777"/>
    <lineage>
        <taxon>Bacteria</taxon>
        <taxon>Bacillati</taxon>
        <taxon>Bacillota</taxon>
        <taxon>Clostridia</taxon>
        <taxon>Eubacteriales</taxon>
        <taxon>Clostridiaceae</taxon>
        <taxon>Isachenkonia</taxon>
    </lineage>
</organism>
<evidence type="ECO:0000256" key="3">
    <source>
        <dbReference type="ARBA" id="ARBA00022679"/>
    </source>
</evidence>
<evidence type="ECO:0000256" key="5">
    <source>
        <dbReference type="ARBA" id="ARBA00022989"/>
    </source>
</evidence>
<dbReference type="PANTHER" id="PTHR30309">
    <property type="entry name" value="INNER MEMBRANE PROTEIN YGIH"/>
    <property type="match status" value="1"/>
</dbReference>
<protein>
    <recommendedName>
        <fullName evidence="10">Glycerol-3-phosphate acyltransferase</fullName>
    </recommendedName>
    <alternativeName>
        <fullName evidence="10">Acyl-PO4 G3P acyltransferase</fullName>
    </alternativeName>
    <alternativeName>
        <fullName evidence="10">Acyl-phosphate--glycerol-3-phosphate acyltransferase</fullName>
    </alternativeName>
    <alternativeName>
        <fullName evidence="10">G3P acyltransferase</fullName>
        <shortName evidence="10">GPAT</shortName>
        <ecNumber evidence="10">2.3.1.275</ecNumber>
    </alternativeName>
    <alternativeName>
        <fullName evidence="10">Lysophosphatidic acid synthase</fullName>
        <shortName evidence="10">LPA synthase</shortName>
    </alternativeName>
</protein>
<evidence type="ECO:0000313" key="11">
    <source>
        <dbReference type="EMBL" id="NBG88529.1"/>
    </source>
</evidence>
<feature type="transmembrane region" description="Helical" evidence="10">
    <location>
        <begin position="79"/>
        <end position="97"/>
    </location>
</feature>
<comment type="subcellular location">
    <subcellularLocation>
        <location evidence="10">Cell membrane</location>
        <topology evidence="10">Multi-pass membrane protein</topology>
    </subcellularLocation>
</comment>
<keyword evidence="9 10" id="KW-1208">Phospholipid metabolism</keyword>
<proteinExistence type="inferred from homology"/>
<keyword evidence="11" id="KW-0012">Acyltransferase</keyword>
<evidence type="ECO:0000256" key="7">
    <source>
        <dbReference type="ARBA" id="ARBA00023136"/>
    </source>
</evidence>
<keyword evidence="7 10" id="KW-0472">Membrane</keyword>
<comment type="pathway">
    <text evidence="10">Lipid metabolism; phospholipid metabolism.</text>
</comment>
<evidence type="ECO:0000256" key="2">
    <source>
        <dbReference type="ARBA" id="ARBA00022516"/>
    </source>
</evidence>
<dbReference type="NCBIfam" id="TIGR00023">
    <property type="entry name" value="glycerol-3-phosphate 1-O-acyltransferase PlsY"/>
    <property type="match status" value="1"/>
</dbReference>
<dbReference type="PANTHER" id="PTHR30309:SF0">
    <property type="entry name" value="GLYCEROL-3-PHOSPHATE ACYLTRANSFERASE-RELATED"/>
    <property type="match status" value="1"/>
</dbReference>
<evidence type="ECO:0000256" key="4">
    <source>
        <dbReference type="ARBA" id="ARBA00022692"/>
    </source>
</evidence>
<comment type="function">
    <text evidence="10">Catalyzes the transfer of an acyl group from acyl-phosphate (acyl-PO(4)) to glycerol-3-phosphate (G3P) to form lysophosphatidic acid (LPA). This enzyme utilizes acyl-phosphate as fatty acyl donor, but not acyl-CoA or acyl-ACP.</text>
</comment>
<feature type="transmembrane region" description="Helical" evidence="10">
    <location>
        <begin position="109"/>
        <end position="132"/>
    </location>
</feature>
<comment type="catalytic activity">
    <reaction evidence="10">
        <text>an acyl phosphate + sn-glycerol 3-phosphate = a 1-acyl-sn-glycero-3-phosphate + phosphate</text>
        <dbReference type="Rhea" id="RHEA:34075"/>
        <dbReference type="ChEBI" id="CHEBI:43474"/>
        <dbReference type="ChEBI" id="CHEBI:57597"/>
        <dbReference type="ChEBI" id="CHEBI:57970"/>
        <dbReference type="ChEBI" id="CHEBI:59918"/>
        <dbReference type="EC" id="2.3.1.275"/>
    </reaction>
</comment>